<sequence length="603" mass="65724">MASFNHRKTFSVSPHSSSGSAQSLGGTPESKITAFSPDDCRSVNAKPMGIKTSNSPQKASQHDPFVTSAKPNVKLSATASSFQPFGFRNASTGPSPPILQASTLPPEAAEFFKNEILAVSETTQIGTFTADTGASRYLKISSLYGAPKLYQSSWTLKGSLRETVFGNTVYMRLSNVSDAANIYGAVKADNLETLAVEYMNPAAWASVCSPDRNGELSSYEGQVLLEVQYPAHRNFSASDRKAFEDSLRALLVVEGTLCAWQTLSTEGSDVYRLRAEFYDSSFATRAIKRLDGQRLGGSDVFIRLRPHHPDRHIVPQQKGPATTPTRRTGDLSSLTDALGGMSLNNTTPVSLHENIVYSPTAITPNGITNLAYIPANGTFPMPQGSVPVVLGGVYPQTPVGATIHQPIMTAMQPPAQLNGNAIHTISHPLYGQTVYPFTGIEQASLSPLGFQQHSPRTDYGYSPASAGSSRDMVPYRPSGRRQNAVKVHPGPRRNHSNPAAGQHNHVDIKKIQEGSDVRTTVMLRNIPNKVDQAMLKSIVDESSFGRYDFMYLRIDFSNNCNVGYAFINFVDPLDIINFVLARSNQKWHRFKSDKVAEVSYARP</sequence>
<dbReference type="InterPro" id="IPR035979">
    <property type="entry name" value="RBD_domain_sf"/>
</dbReference>
<evidence type="ECO:0000256" key="3">
    <source>
        <dbReference type="SAM" id="MobiDB-lite"/>
    </source>
</evidence>
<evidence type="ECO:0000313" key="5">
    <source>
        <dbReference type="EMBL" id="KAF4629910.1"/>
    </source>
</evidence>
<dbReference type="InterPro" id="IPR000504">
    <property type="entry name" value="RRM_dom"/>
</dbReference>
<dbReference type="SUPFAM" id="SSF54928">
    <property type="entry name" value="RNA-binding domain, RBD"/>
    <property type="match status" value="1"/>
</dbReference>
<dbReference type="Pfam" id="PF04059">
    <property type="entry name" value="RRM_2"/>
    <property type="match status" value="1"/>
</dbReference>
<comment type="caution">
    <text evidence="5">The sequence shown here is derived from an EMBL/GenBank/DDBJ whole genome shotgun (WGS) entry which is preliminary data.</text>
</comment>
<feature type="region of interest" description="Disordered" evidence="3">
    <location>
        <begin position="455"/>
        <end position="502"/>
    </location>
</feature>
<evidence type="ECO:0000313" key="6">
    <source>
        <dbReference type="Proteomes" id="UP000566819"/>
    </source>
</evidence>
<keyword evidence="6" id="KW-1185">Reference proteome</keyword>
<dbReference type="InterPro" id="IPR007201">
    <property type="entry name" value="Mei2-like_Rrm_C"/>
</dbReference>
<feature type="domain" description="RRM" evidence="4">
    <location>
        <begin position="519"/>
        <end position="603"/>
    </location>
</feature>
<dbReference type="PROSITE" id="PS50102">
    <property type="entry name" value="RRM"/>
    <property type="match status" value="1"/>
</dbReference>
<evidence type="ECO:0000256" key="1">
    <source>
        <dbReference type="ARBA" id="ARBA00022884"/>
    </source>
</evidence>
<dbReference type="PANTHER" id="PTHR23189">
    <property type="entry name" value="RNA RECOGNITION MOTIF-CONTAINING"/>
    <property type="match status" value="1"/>
</dbReference>
<dbReference type="AlphaFoldDB" id="A0A8H4W318"/>
<accession>A0A8H4W318</accession>
<reference evidence="5 6" key="1">
    <citation type="submission" date="2020-03" db="EMBL/GenBank/DDBJ databases">
        <title>Draft Genome Sequence of Cudoniella acicularis.</title>
        <authorList>
            <person name="Buettner E."/>
            <person name="Kellner H."/>
        </authorList>
    </citation>
    <scope>NUCLEOTIDE SEQUENCE [LARGE SCALE GENOMIC DNA]</scope>
    <source>
        <strain evidence="5 6">DSM 108380</strain>
    </source>
</reference>
<dbReference type="InterPro" id="IPR012677">
    <property type="entry name" value="Nucleotide-bd_a/b_plait_sf"/>
</dbReference>
<feature type="region of interest" description="Disordered" evidence="3">
    <location>
        <begin position="1"/>
        <end position="64"/>
    </location>
</feature>
<dbReference type="Gene3D" id="3.30.70.330">
    <property type="match status" value="1"/>
</dbReference>
<dbReference type="GO" id="GO:0003723">
    <property type="term" value="F:RNA binding"/>
    <property type="evidence" value="ECO:0007669"/>
    <property type="project" value="UniProtKB-UniRule"/>
</dbReference>
<proteinExistence type="predicted"/>
<organism evidence="5 6">
    <name type="scientific">Cudoniella acicularis</name>
    <dbReference type="NCBI Taxonomy" id="354080"/>
    <lineage>
        <taxon>Eukaryota</taxon>
        <taxon>Fungi</taxon>
        <taxon>Dikarya</taxon>
        <taxon>Ascomycota</taxon>
        <taxon>Pezizomycotina</taxon>
        <taxon>Leotiomycetes</taxon>
        <taxon>Helotiales</taxon>
        <taxon>Tricladiaceae</taxon>
        <taxon>Cudoniella</taxon>
    </lineage>
</organism>
<gene>
    <name evidence="5" type="ORF">G7Y89_g8229</name>
</gene>
<keyword evidence="1 2" id="KW-0694">RNA-binding</keyword>
<name>A0A8H4W318_9HELO</name>
<dbReference type="OrthoDB" id="417481at2759"/>
<evidence type="ECO:0000256" key="2">
    <source>
        <dbReference type="PROSITE-ProRule" id="PRU00176"/>
    </source>
</evidence>
<feature type="compositionally biased region" description="Polar residues" evidence="3">
    <location>
        <begin position="10"/>
        <end position="25"/>
    </location>
</feature>
<protein>
    <recommendedName>
        <fullName evidence="4">RRM domain-containing protein</fullName>
    </recommendedName>
</protein>
<dbReference type="EMBL" id="JAAMPI010000612">
    <property type="protein sequence ID" value="KAF4629910.1"/>
    <property type="molecule type" value="Genomic_DNA"/>
</dbReference>
<dbReference type="Proteomes" id="UP000566819">
    <property type="component" value="Unassembled WGS sequence"/>
</dbReference>
<evidence type="ECO:0000259" key="4">
    <source>
        <dbReference type="PROSITE" id="PS50102"/>
    </source>
</evidence>